<dbReference type="Gene3D" id="3.40.630.30">
    <property type="match status" value="1"/>
</dbReference>
<evidence type="ECO:0000256" key="1">
    <source>
        <dbReference type="ARBA" id="ARBA00022679"/>
    </source>
</evidence>
<proteinExistence type="predicted"/>
<evidence type="ECO:0000313" key="4">
    <source>
        <dbReference type="EMBL" id="MBI4920342.1"/>
    </source>
</evidence>
<name>A0A933KZ98_9HYPH</name>
<sequence length="150" mass="16866">MLTFRSATPADLPFIIALIVEDSVVDTGDDPANAMHRDYTNALAAIDADPNQEMLVAELAGEPVGCFQLTYIPGLMRRGMWRGLVEVVHIRADKRNLGLGTRMMEEAVARCRAHNCSMVQLTSNKKRLDAHRFYERLGFLKSHEGFKLYL</sequence>
<keyword evidence="2" id="KW-0012">Acyltransferase</keyword>
<dbReference type="InterPro" id="IPR050832">
    <property type="entry name" value="Bact_Acetyltransf"/>
</dbReference>
<dbReference type="SUPFAM" id="SSF55729">
    <property type="entry name" value="Acyl-CoA N-acyltransferases (Nat)"/>
    <property type="match status" value="1"/>
</dbReference>
<dbReference type="GO" id="GO:0016747">
    <property type="term" value="F:acyltransferase activity, transferring groups other than amino-acyl groups"/>
    <property type="evidence" value="ECO:0007669"/>
    <property type="project" value="InterPro"/>
</dbReference>
<organism evidence="4 5">
    <name type="scientific">Devosia nanyangense</name>
    <dbReference type="NCBI Taxonomy" id="1228055"/>
    <lineage>
        <taxon>Bacteria</taxon>
        <taxon>Pseudomonadati</taxon>
        <taxon>Pseudomonadota</taxon>
        <taxon>Alphaproteobacteria</taxon>
        <taxon>Hyphomicrobiales</taxon>
        <taxon>Devosiaceae</taxon>
        <taxon>Devosia</taxon>
    </lineage>
</organism>
<reference evidence="4" key="1">
    <citation type="submission" date="2020-07" db="EMBL/GenBank/DDBJ databases">
        <title>Huge and variable diversity of episymbiotic CPR bacteria and DPANN archaea in groundwater ecosystems.</title>
        <authorList>
            <person name="He C.Y."/>
            <person name="Keren R."/>
            <person name="Whittaker M."/>
            <person name="Farag I.F."/>
            <person name="Doudna J."/>
            <person name="Cate J.H.D."/>
            <person name="Banfield J.F."/>
        </authorList>
    </citation>
    <scope>NUCLEOTIDE SEQUENCE</scope>
    <source>
        <strain evidence="4">NC_groundwater_1586_Pr3_B-0.1um_66_15</strain>
    </source>
</reference>
<dbReference type="Pfam" id="PF00583">
    <property type="entry name" value="Acetyltransf_1"/>
    <property type="match status" value="1"/>
</dbReference>
<comment type="caution">
    <text evidence="4">The sequence shown here is derived from an EMBL/GenBank/DDBJ whole genome shotgun (WGS) entry which is preliminary data.</text>
</comment>
<dbReference type="PANTHER" id="PTHR43877">
    <property type="entry name" value="AMINOALKYLPHOSPHONATE N-ACETYLTRANSFERASE-RELATED-RELATED"/>
    <property type="match status" value="1"/>
</dbReference>
<dbReference type="InterPro" id="IPR016181">
    <property type="entry name" value="Acyl_CoA_acyltransferase"/>
</dbReference>
<accession>A0A933KZ98</accession>
<dbReference type="EMBL" id="JACRAF010000004">
    <property type="protein sequence ID" value="MBI4920342.1"/>
    <property type="molecule type" value="Genomic_DNA"/>
</dbReference>
<keyword evidence="1" id="KW-0808">Transferase</keyword>
<evidence type="ECO:0000256" key="2">
    <source>
        <dbReference type="ARBA" id="ARBA00023315"/>
    </source>
</evidence>
<evidence type="ECO:0000313" key="5">
    <source>
        <dbReference type="Proteomes" id="UP000782610"/>
    </source>
</evidence>
<dbReference type="PROSITE" id="PS51186">
    <property type="entry name" value="GNAT"/>
    <property type="match status" value="1"/>
</dbReference>
<dbReference type="CDD" id="cd04301">
    <property type="entry name" value="NAT_SF"/>
    <property type="match status" value="1"/>
</dbReference>
<dbReference type="Proteomes" id="UP000782610">
    <property type="component" value="Unassembled WGS sequence"/>
</dbReference>
<feature type="domain" description="N-acetyltransferase" evidence="3">
    <location>
        <begin position="2"/>
        <end position="150"/>
    </location>
</feature>
<dbReference type="AlphaFoldDB" id="A0A933KZ98"/>
<evidence type="ECO:0000259" key="3">
    <source>
        <dbReference type="PROSITE" id="PS51186"/>
    </source>
</evidence>
<protein>
    <submittedName>
        <fullName evidence="4">GNAT family N-acetyltransferase</fullName>
    </submittedName>
</protein>
<gene>
    <name evidence="4" type="ORF">HY834_01210</name>
</gene>
<dbReference type="InterPro" id="IPR000182">
    <property type="entry name" value="GNAT_dom"/>
</dbReference>